<dbReference type="OrthoDB" id="16717at2759"/>
<organism evidence="14 15">
    <name type="scientific">Ceratobasidium theobromae</name>
    <dbReference type="NCBI Taxonomy" id="1582974"/>
    <lineage>
        <taxon>Eukaryota</taxon>
        <taxon>Fungi</taxon>
        <taxon>Dikarya</taxon>
        <taxon>Basidiomycota</taxon>
        <taxon>Agaricomycotina</taxon>
        <taxon>Agaricomycetes</taxon>
        <taxon>Cantharellales</taxon>
        <taxon>Ceratobasidiaceae</taxon>
        <taxon>Ceratobasidium</taxon>
    </lineage>
</organism>
<feature type="compositionally biased region" description="Gly residues" evidence="13">
    <location>
        <begin position="958"/>
        <end position="967"/>
    </location>
</feature>
<feature type="binding site" description="axial binding residue" evidence="10">
    <location>
        <position position="443"/>
    </location>
    <ligand>
        <name>heme</name>
        <dbReference type="ChEBI" id="CHEBI:30413"/>
    </ligand>
    <ligandPart>
        <name>Fe</name>
        <dbReference type="ChEBI" id="CHEBI:18248"/>
    </ligandPart>
</feature>
<dbReference type="SUPFAM" id="SSF50978">
    <property type="entry name" value="WD40 repeat-like"/>
    <property type="match status" value="1"/>
</dbReference>
<dbReference type="EMBL" id="SSOP01000129">
    <property type="protein sequence ID" value="KAB5591015.1"/>
    <property type="molecule type" value="Genomic_DNA"/>
</dbReference>
<comment type="caution">
    <text evidence="14">The sequence shown here is derived from an EMBL/GenBank/DDBJ whole genome shotgun (WGS) entry which is preliminary data.</text>
</comment>
<dbReference type="FunFam" id="2.130.10.10:FF:000069">
    <property type="entry name" value="WD repeat domain 33"/>
    <property type="match status" value="1"/>
</dbReference>
<dbReference type="CDD" id="cd00200">
    <property type="entry name" value="WD40"/>
    <property type="match status" value="1"/>
</dbReference>
<feature type="repeat" description="WD" evidence="11">
    <location>
        <begin position="737"/>
        <end position="778"/>
    </location>
</feature>
<keyword evidence="3 12" id="KW-0507">mRNA processing</keyword>
<keyword evidence="4 10" id="KW-0479">Metal-binding</keyword>
<comment type="cofactor">
    <cofactor evidence="10">
        <name>heme</name>
        <dbReference type="ChEBI" id="CHEBI:30413"/>
    </cofactor>
</comment>
<feature type="region of interest" description="Disordered" evidence="13">
    <location>
        <begin position="524"/>
        <end position="543"/>
    </location>
</feature>
<dbReference type="InterPro" id="IPR045245">
    <property type="entry name" value="Pfs2-like"/>
</dbReference>
<evidence type="ECO:0000313" key="15">
    <source>
        <dbReference type="Proteomes" id="UP000383932"/>
    </source>
</evidence>
<evidence type="ECO:0000256" key="2">
    <source>
        <dbReference type="ARBA" id="ARBA00022574"/>
    </source>
</evidence>
<dbReference type="InterPro" id="IPR017972">
    <property type="entry name" value="Cyt_P450_CS"/>
</dbReference>
<dbReference type="GO" id="GO:0004497">
    <property type="term" value="F:monooxygenase activity"/>
    <property type="evidence" value="ECO:0007669"/>
    <property type="project" value="InterPro"/>
</dbReference>
<dbReference type="AlphaFoldDB" id="A0A5N5QGY6"/>
<dbReference type="SUPFAM" id="SSF48264">
    <property type="entry name" value="Cytochrome P450"/>
    <property type="match status" value="1"/>
</dbReference>
<name>A0A5N5QGY6_9AGAM</name>
<evidence type="ECO:0000256" key="7">
    <source>
        <dbReference type="ARBA" id="ARBA00023242"/>
    </source>
</evidence>
<comment type="function">
    <text evidence="8">Required for 3'-end cleavage and polyadenylation of pre-mRNAs. Also involved in chromosome segregation where it has a role in chromosome attachment to the mitotic spindle.</text>
</comment>
<feature type="repeat" description="WD" evidence="11">
    <location>
        <begin position="821"/>
        <end position="863"/>
    </location>
</feature>
<keyword evidence="10" id="KW-0349">Heme</keyword>
<keyword evidence="7 12" id="KW-0539">Nucleus</keyword>
<evidence type="ECO:0000256" key="11">
    <source>
        <dbReference type="PROSITE-ProRule" id="PRU00221"/>
    </source>
</evidence>
<evidence type="ECO:0000256" key="9">
    <source>
        <dbReference type="ARBA" id="ARBA00026154"/>
    </source>
</evidence>
<dbReference type="PANTHER" id="PTHR22836:SF0">
    <property type="entry name" value="PRE-MRNA 3' END PROCESSING PROTEIN WDR33"/>
    <property type="match status" value="1"/>
</dbReference>
<feature type="repeat" description="WD" evidence="11">
    <location>
        <begin position="654"/>
        <end position="686"/>
    </location>
</feature>
<dbReference type="GO" id="GO:0005506">
    <property type="term" value="F:iron ion binding"/>
    <property type="evidence" value="ECO:0007669"/>
    <property type="project" value="InterPro"/>
</dbReference>
<dbReference type="GO" id="GO:0016705">
    <property type="term" value="F:oxidoreductase activity, acting on paired donors, with incorporation or reduction of molecular oxygen"/>
    <property type="evidence" value="ECO:0007669"/>
    <property type="project" value="InterPro"/>
</dbReference>
<evidence type="ECO:0000256" key="5">
    <source>
        <dbReference type="ARBA" id="ARBA00022737"/>
    </source>
</evidence>
<keyword evidence="6 10" id="KW-0408">Iron</keyword>
<dbReference type="InterPro" id="IPR002401">
    <property type="entry name" value="Cyt_P450_E_grp-I"/>
</dbReference>
<keyword evidence="15" id="KW-1185">Reference proteome</keyword>
<dbReference type="CDD" id="cd11065">
    <property type="entry name" value="CYP64-like"/>
    <property type="match status" value="1"/>
</dbReference>
<sequence>MLSYAEFGLVAVAVGSSAYLFRRDKLVRGSKLPLPPSPAGSYPLIGHALALPTNDEHITYAKWCKELKSNIISLTALGQTIIIVNSAEIAIDLMDRRSTIYSDRPQLRVISDPDLLDWSYNTGSTSYGPRWKKQRRMTHDVLKSSVNHHHFALMEKETHAMIKRLLETPENFEKEFRRTVATEILSTVYGYPVTGSNDPLVLGIEAGIANFSRAALPGNFLVNLIPWLKYVPEWFPGAGWKRTIREWRQLKEEVTNGPFDWAKSQIAAGSAPPSMIKAHLPEIMSNSRSGLNQSEEEDYLKWAAATMFGAGADTTVATSMSFMLAMLHYPDVQIRAQAEIDSVTHGERLPCMNDRDSMPYLQCIVQEVLRWQPVLATGFPHASSKVDEYQGYLIPKGSIIIPNAWAMCRDESVYEDPETFNPDRFLDPSVPSAPIFGFGRRSCPGNHYAEASLFIIVASILAVFDIKPTVDPVTGLEMIPEVKVLTSVLVSASMSQTTTGGRLPTTRSTAPYSWKASRHLTPLPRPPVDPEIDAPPKIGPDGRIIKKVRPRRTIDLWAGVGRWEMIKKVKPVGSRVPVLKPAASYIIDMLPPKAYPDNMATSITTKFVHTSTNKVRCPVNCVVWTPEGRRILTGSTSGEFTLWNGLTFNFETILQAHDSAIRALAFSHSGGYLISADQSGIIKYYQPNMNNLAAWQAHREAVRGVSFAPSDSRFASCGDDASVRVWAFEEMREERCITGHGWDVKCVEWHPTRGLLVSGSKDNLVKFWDPRSGQNLSTLHQHKNTIQAIKWNPNGNLVATASRDQTVRVFDIRAMKELHILKGHKKEVCSLTWHPIHHDLLVSGGAEGSVYFWTLSSSTPNAPRATVDQAHESNVWALAYHPLGHILCTGSNDHTTRFWCRDRPGEGLSGMGTSGLEESTEEDGGYDTLPGFGMVGSGAAGTNQDSGHGGMDWDVGGVRAGAGGWGSQGDEFIPGFGKSTLPQNNDSGGGSGRAPPPPGFGMDDVYENRGGGGRGGGYGDRDYGGYQRGGRGDGRRGGGRGGRRWD</sequence>
<dbReference type="PRINTS" id="PR00463">
    <property type="entry name" value="EP450I"/>
</dbReference>
<proteinExistence type="predicted"/>
<feature type="repeat" description="WD" evidence="11">
    <location>
        <begin position="619"/>
        <end position="644"/>
    </location>
</feature>
<dbReference type="Gene3D" id="2.130.10.10">
    <property type="entry name" value="YVTN repeat-like/Quinoprotein amine dehydrogenase"/>
    <property type="match status" value="3"/>
</dbReference>
<feature type="compositionally biased region" description="Gly residues" evidence="13">
    <location>
        <begin position="1009"/>
        <end position="1018"/>
    </location>
</feature>
<dbReference type="Gene3D" id="1.10.630.10">
    <property type="entry name" value="Cytochrome P450"/>
    <property type="match status" value="1"/>
</dbReference>
<evidence type="ECO:0000256" key="8">
    <source>
        <dbReference type="ARBA" id="ARBA00025498"/>
    </source>
</evidence>
<feature type="repeat" description="WD" evidence="11">
    <location>
        <begin position="695"/>
        <end position="736"/>
    </location>
</feature>
<dbReference type="Proteomes" id="UP000383932">
    <property type="component" value="Unassembled WGS sequence"/>
</dbReference>
<dbReference type="GO" id="GO:0031124">
    <property type="term" value="P:mRNA 3'-end processing"/>
    <property type="evidence" value="ECO:0007669"/>
    <property type="project" value="UniProtKB-UniRule"/>
</dbReference>
<dbReference type="PROSITE" id="PS00086">
    <property type="entry name" value="CYTOCHROME_P450"/>
    <property type="match status" value="1"/>
</dbReference>
<evidence type="ECO:0000313" key="14">
    <source>
        <dbReference type="EMBL" id="KAB5591015.1"/>
    </source>
</evidence>
<dbReference type="Pfam" id="PF00067">
    <property type="entry name" value="p450"/>
    <property type="match status" value="1"/>
</dbReference>
<dbReference type="InterPro" id="IPR036322">
    <property type="entry name" value="WD40_repeat_dom_sf"/>
</dbReference>
<gene>
    <name evidence="14" type="ORF">CTheo_5543</name>
</gene>
<feature type="repeat" description="WD" evidence="11">
    <location>
        <begin position="868"/>
        <end position="899"/>
    </location>
</feature>
<reference evidence="14 15" key="1">
    <citation type="journal article" date="2019" name="Fungal Biol. Biotechnol.">
        <title>Draft genome sequence of fastidious pathogen Ceratobasidium theobromae, which causes vascular-streak dieback in Theobroma cacao.</title>
        <authorList>
            <person name="Ali S.S."/>
            <person name="Asman A."/>
            <person name="Shao J."/>
            <person name="Firmansyah A.P."/>
            <person name="Susilo A.W."/>
            <person name="Rosmana A."/>
            <person name="McMahon P."/>
            <person name="Junaid M."/>
            <person name="Guest D."/>
            <person name="Kheng T.Y."/>
            <person name="Meinhardt L.W."/>
            <person name="Bailey B.A."/>
        </authorList>
    </citation>
    <scope>NUCLEOTIDE SEQUENCE [LARGE SCALE GENOMIC DNA]</scope>
    <source>
        <strain evidence="14 15">CT2</strain>
    </source>
</reference>
<feature type="repeat" description="WD" evidence="11">
    <location>
        <begin position="779"/>
        <end position="820"/>
    </location>
</feature>
<protein>
    <recommendedName>
        <fullName evidence="9 12">Polyadenylation factor subunit 2</fullName>
    </recommendedName>
</protein>
<dbReference type="GO" id="GO:0020037">
    <property type="term" value="F:heme binding"/>
    <property type="evidence" value="ECO:0007669"/>
    <property type="project" value="InterPro"/>
</dbReference>
<evidence type="ECO:0000256" key="3">
    <source>
        <dbReference type="ARBA" id="ARBA00022664"/>
    </source>
</evidence>
<feature type="compositionally biased region" description="Basic residues" evidence="13">
    <location>
        <begin position="1037"/>
        <end position="1046"/>
    </location>
</feature>
<dbReference type="PANTHER" id="PTHR22836">
    <property type="entry name" value="WD40 REPEAT PROTEIN"/>
    <property type="match status" value="1"/>
</dbReference>
<dbReference type="InterPro" id="IPR001680">
    <property type="entry name" value="WD40_rpt"/>
</dbReference>
<evidence type="ECO:0000256" key="6">
    <source>
        <dbReference type="ARBA" id="ARBA00023004"/>
    </source>
</evidence>
<evidence type="ECO:0000256" key="12">
    <source>
        <dbReference type="RuleBase" id="RU369034"/>
    </source>
</evidence>
<dbReference type="SMART" id="SM00320">
    <property type="entry name" value="WD40"/>
    <property type="match status" value="7"/>
</dbReference>
<comment type="subcellular location">
    <subcellularLocation>
        <location evidence="1 12">Nucleus</location>
    </subcellularLocation>
</comment>
<dbReference type="PROSITE" id="PS50082">
    <property type="entry name" value="WD_REPEATS_2"/>
    <property type="match status" value="7"/>
</dbReference>
<dbReference type="InterPro" id="IPR015943">
    <property type="entry name" value="WD40/YVTN_repeat-like_dom_sf"/>
</dbReference>
<evidence type="ECO:0000256" key="13">
    <source>
        <dbReference type="SAM" id="MobiDB-lite"/>
    </source>
</evidence>
<accession>A0A5N5QGY6</accession>
<evidence type="ECO:0000256" key="1">
    <source>
        <dbReference type="ARBA" id="ARBA00004123"/>
    </source>
</evidence>
<dbReference type="PRINTS" id="PR00385">
    <property type="entry name" value="P450"/>
</dbReference>
<feature type="region of interest" description="Disordered" evidence="13">
    <location>
        <begin position="936"/>
        <end position="1046"/>
    </location>
</feature>
<keyword evidence="5" id="KW-0677">Repeat</keyword>
<evidence type="ECO:0000256" key="4">
    <source>
        <dbReference type="ARBA" id="ARBA00022723"/>
    </source>
</evidence>
<dbReference type="InterPro" id="IPR036396">
    <property type="entry name" value="Cyt_P450_sf"/>
</dbReference>
<dbReference type="PROSITE" id="PS50294">
    <property type="entry name" value="WD_REPEATS_REGION"/>
    <property type="match status" value="5"/>
</dbReference>
<dbReference type="InterPro" id="IPR001128">
    <property type="entry name" value="Cyt_P450"/>
</dbReference>
<evidence type="ECO:0000256" key="10">
    <source>
        <dbReference type="PIRSR" id="PIRSR602401-1"/>
    </source>
</evidence>
<dbReference type="GO" id="GO:0005847">
    <property type="term" value="C:mRNA cleavage and polyadenylation specificity factor complex"/>
    <property type="evidence" value="ECO:0007669"/>
    <property type="project" value="TreeGrafter"/>
</dbReference>
<dbReference type="Pfam" id="PF00400">
    <property type="entry name" value="WD40"/>
    <property type="match status" value="7"/>
</dbReference>
<keyword evidence="2 11" id="KW-0853">WD repeat</keyword>